<dbReference type="AlphaFoldDB" id="A0AAD9LU84"/>
<gene>
    <name evidence="1" type="ORF">LX32DRAFT_258542</name>
</gene>
<dbReference type="Proteomes" id="UP001232148">
    <property type="component" value="Unassembled WGS sequence"/>
</dbReference>
<evidence type="ECO:0000313" key="1">
    <source>
        <dbReference type="EMBL" id="KAK2021404.1"/>
    </source>
</evidence>
<keyword evidence="2" id="KW-1185">Reference proteome</keyword>
<dbReference type="EMBL" id="MU843108">
    <property type="protein sequence ID" value="KAK2021404.1"/>
    <property type="molecule type" value="Genomic_DNA"/>
</dbReference>
<name>A0AAD9LU84_9PEZI</name>
<evidence type="ECO:0000313" key="2">
    <source>
        <dbReference type="Proteomes" id="UP001232148"/>
    </source>
</evidence>
<reference evidence="1" key="1">
    <citation type="submission" date="2021-06" db="EMBL/GenBank/DDBJ databases">
        <title>Comparative genomics, transcriptomics and evolutionary studies reveal genomic signatures of adaptation to plant cell wall in hemibiotrophic fungi.</title>
        <authorList>
            <consortium name="DOE Joint Genome Institute"/>
            <person name="Baroncelli R."/>
            <person name="Diaz J.F."/>
            <person name="Benocci T."/>
            <person name="Peng M."/>
            <person name="Battaglia E."/>
            <person name="Haridas S."/>
            <person name="Andreopoulos W."/>
            <person name="Labutti K."/>
            <person name="Pangilinan J."/>
            <person name="Floch G.L."/>
            <person name="Makela M.R."/>
            <person name="Henrissat B."/>
            <person name="Grigoriev I.V."/>
            <person name="Crouch J.A."/>
            <person name="De Vries R.P."/>
            <person name="Sukno S.A."/>
            <person name="Thon M.R."/>
        </authorList>
    </citation>
    <scope>NUCLEOTIDE SEQUENCE</scope>
    <source>
        <strain evidence="1">MAFF235873</strain>
    </source>
</reference>
<proteinExistence type="predicted"/>
<accession>A0AAD9LU84</accession>
<sequence length="158" mass="17808">MPLAWYLFCKKPPKVAYSNRPPPYPWILQQGQEGKGSIAPVAPKRPIPTGSGWEAWRRGGGHRPLPSPNACKPAEKTSLLIHFHDISFPPPRPDFFFSSFPPPFFNNNFVQLSLSLLYVGRIACCHSLFTFGYSPSFHSFSNIALTNTPPWEFQLAFT</sequence>
<protein>
    <submittedName>
        <fullName evidence="1">Uncharacterized protein</fullName>
    </submittedName>
</protein>
<comment type="caution">
    <text evidence="1">The sequence shown here is derived from an EMBL/GenBank/DDBJ whole genome shotgun (WGS) entry which is preliminary data.</text>
</comment>
<organism evidence="1 2">
    <name type="scientific">Colletotrichum zoysiae</name>
    <dbReference type="NCBI Taxonomy" id="1216348"/>
    <lineage>
        <taxon>Eukaryota</taxon>
        <taxon>Fungi</taxon>
        <taxon>Dikarya</taxon>
        <taxon>Ascomycota</taxon>
        <taxon>Pezizomycotina</taxon>
        <taxon>Sordariomycetes</taxon>
        <taxon>Hypocreomycetidae</taxon>
        <taxon>Glomerellales</taxon>
        <taxon>Glomerellaceae</taxon>
        <taxon>Colletotrichum</taxon>
        <taxon>Colletotrichum graminicola species complex</taxon>
    </lineage>
</organism>